<dbReference type="Gene3D" id="3.40.50.1820">
    <property type="entry name" value="alpha/beta hydrolase"/>
    <property type="match status" value="1"/>
</dbReference>
<keyword evidence="1 3" id="KW-0378">Hydrolase</keyword>
<evidence type="ECO:0000313" key="3">
    <source>
        <dbReference type="EMBL" id="MFC3105124.1"/>
    </source>
</evidence>
<accession>A0ABV7EQZ1</accession>
<dbReference type="Proteomes" id="UP001595462">
    <property type="component" value="Unassembled WGS sequence"/>
</dbReference>
<feature type="domain" description="Xaa-Pro dipeptidyl-peptidase-like" evidence="2">
    <location>
        <begin position="28"/>
        <end position="312"/>
    </location>
</feature>
<evidence type="ECO:0000259" key="2">
    <source>
        <dbReference type="Pfam" id="PF02129"/>
    </source>
</evidence>
<dbReference type="SUPFAM" id="SSF53474">
    <property type="entry name" value="alpha/beta-Hydrolases"/>
    <property type="match status" value="1"/>
</dbReference>
<organism evidence="3 4">
    <name type="scientific">Salinisphaera aquimarina</name>
    <dbReference type="NCBI Taxonomy" id="2094031"/>
    <lineage>
        <taxon>Bacteria</taxon>
        <taxon>Pseudomonadati</taxon>
        <taxon>Pseudomonadota</taxon>
        <taxon>Gammaproteobacteria</taxon>
        <taxon>Salinisphaerales</taxon>
        <taxon>Salinisphaeraceae</taxon>
        <taxon>Salinisphaera</taxon>
    </lineage>
</organism>
<dbReference type="PANTHER" id="PTHR22946">
    <property type="entry name" value="DIENELACTONE HYDROLASE DOMAIN-CONTAINING PROTEIN-RELATED"/>
    <property type="match status" value="1"/>
</dbReference>
<sequence length="587" mass="62603">MSELTAAGPAQRAIEACDYDAVVVNPHDGTEIAITVLQPALACGQAAPLIIHGHGFGGARLNARNERSIYEQLSGGLLPSTEAARRAADAGYFVISFDQRGFGESAGNVNIMDPQREGADISAILDWAERDMAHAEHLAYRDDGPVVGALGLSYGGGFQLMGACVDPRFAAIVPTATWHDLSYSLAPDNVVKTAWGAALVALGMPTSGIDLDPVLYRALIEGLASPLTGRGLSSRVADELYNHSPASYFDGQLARDGTRHAAPDQRRPPRVDALLIQGVGDTLFNLNEAVANANGLRATGNDVHLIAVRHGHSLPFLQNIDRIAYQTEADLHWGDQRVETAAIELAYLDWKLKGETPVSEIPHCAVIVDDRTGMVFEDMPRGSDAGGLTCELEGEAVTGGLDLLLGLFRQDTLGGLRDLVAGTVDNATTVLKRLWDSRGADTRADDTGVLAKLVNALPTEHIDELTSGGVFIPLTRIEDDHRAVVGLPRARIEVTGDAPSPVAFVGLGIERPSRNATLLVNDQLRPVRGLGERDIELNGVAERLQAGDRLGLLVYGYHPQYLASFSAIPGRVTVRGCIDIPLLDVGF</sequence>
<comment type="caution">
    <text evidence="3">The sequence shown here is derived from an EMBL/GenBank/DDBJ whole genome shotgun (WGS) entry which is preliminary data.</text>
</comment>
<reference evidence="4" key="1">
    <citation type="journal article" date="2019" name="Int. J. Syst. Evol. Microbiol.">
        <title>The Global Catalogue of Microorganisms (GCM) 10K type strain sequencing project: providing services to taxonomists for standard genome sequencing and annotation.</title>
        <authorList>
            <consortium name="The Broad Institute Genomics Platform"/>
            <consortium name="The Broad Institute Genome Sequencing Center for Infectious Disease"/>
            <person name="Wu L."/>
            <person name="Ma J."/>
        </authorList>
    </citation>
    <scope>NUCLEOTIDE SEQUENCE [LARGE SCALE GENOMIC DNA]</scope>
    <source>
        <strain evidence="4">KCTC 52640</strain>
    </source>
</reference>
<keyword evidence="4" id="KW-1185">Reference proteome</keyword>
<dbReference type="Pfam" id="PF02129">
    <property type="entry name" value="Peptidase_S15"/>
    <property type="match status" value="1"/>
</dbReference>
<dbReference type="EMBL" id="JBHRSS010000007">
    <property type="protein sequence ID" value="MFC3105124.1"/>
    <property type="molecule type" value="Genomic_DNA"/>
</dbReference>
<dbReference type="InterPro" id="IPR029058">
    <property type="entry name" value="AB_hydrolase_fold"/>
</dbReference>
<name>A0ABV7EQZ1_9GAMM</name>
<dbReference type="PANTHER" id="PTHR22946:SF9">
    <property type="entry name" value="POLYKETIDE TRANSFERASE AF380"/>
    <property type="match status" value="1"/>
</dbReference>
<dbReference type="RefSeq" id="WP_380690684.1">
    <property type="nucleotide sequence ID" value="NZ_JBHRSS010000007.1"/>
</dbReference>
<evidence type="ECO:0000313" key="4">
    <source>
        <dbReference type="Proteomes" id="UP001595462"/>
    </source>
</evidence>
<proteinExistence type="predicted"/>
<dbReference type="InterPro" id="IPR000383">
    <property type="entry name" value="Xaa-Pro-like_dom"/>
</dbReference>
<dbReference type="GO" id="GO:0016787">
    <property type="term" value="F:hydrolase activity"/>
    <property type="evidence" value="ECO:0007669"/>
    <property type="project" value="UniProtKB-KW"/>
</dbReference>
<evidence type="ECO:0000256" key="1">
    <source>
        <dbReference type="ARBA" id="ARBA00022801"/>
    </source>
</evidence>
<gene>
    <name evidence="3" type="ORF">ACFOSU_14680</name>
</gene>
<protein>
    <submittedName>
        <fullName evidence="3">CocE/NonD family hydrolase</fullName>
    </submittedName>
</protein>
<dbReference type="InterPro" id="IPR050261">
    <property type="entry name" value="FrsA_esterase"/>
</dbReference>